<evidence type="ECO:0000313" key="2">
    <source>
        <dbReference type="Proteomes" id="UP001243330"/>
    </source>
</evidence>
<name>A0AAD9A0V6_9PEZI</name>
<dbReference type="EMBL" id="JAQOWY010000683">
    <property type="protein sequence ID" value="KAK1839366.1"/>
    <property type="molecule type" value="Genomic_DNA"/>
</dbReference>
<evidence type="ECO:0000313" key="1">
    <source>
        <dbReference type="EMBL" id="KAK1839366.1"/>
    </source>
</evidence>
<comment type="caution">
    <text evidence="1">The sequence shown here is derived from an EMBL/GenBank/DDBJ whole genome shotgun (WGS) entry which is preliminary data.</text>
</comment>
<protein>
    <submittedName>
        <fullName evidence="1">Uncharacterized protein</fullName>
    </submittedName>
</protein>
<sequence>MKLVEDSSACARARASWLASVARITNHGRLVLECAMIVASIEDPFVLDLFDCARAALSSFLRPSNVAWIVEAVQLKDAGFSCILTQVSRRTDAKAQAPISQPWDVWFQSWSWGSLEKSKARIHELV</sequence>
<gene>
    <name evidence="1" type="ORF">CCHR01_18014</name>
</gene>
<reference evidence="1" key="1">
    <citation type="submission" date="2023-01" db="EMBL/GenBank/DDBJ databases">
        <title>Colletotrichum chrysophilum M932 genome sequence.</title>
        <authorList>
            <person name="Baroncelli R."/>
        </authorList>
    </citation>
    <scope>NUCLEOTIDE SEQUENCE</scope>
    <source>
        <strain evidence="1">M932</strain>
    </source>
</reference>
<keyword evidence="2" id="KW-1185">Reference proteome</keyword>
<organism evidence="1 2">
    <name type="scientific">Colletotrichum chrysophilum</name>
    <dbReference type="NCBI Taxonomy" id="1836956"/>
    <lineage>
        <taxon>Eukaryota</taxon>
        <taxon>Fungi</taxon>
        <taxon>Dikarya</taxon>
        <taxon>Ascomycota</taxon>
        <taxon>Pezizomycotina</taxon>
        <taxon>Sordariomycetes</taxon>
        <taxon>Hypocreomycetidae</taxon>
        <taxon>Glomerellales</taxon>
        <taxon>Glomerellaceae</taxon>
        <taxon>Colletotrichum</taxon>
        <taxon>Colletotrichum gloeosporioides species complex</taxon>
    </lineage>
</organism>
<dbReference type="AlphaFoldDB" id="A0AAD9A0V6"/>
<accession>A0AAD9A0V6</accession>
<proteinExistence type="predicted"/>
<dbReference type="Proteomes" id="UP001243330">
    <property type="component" value="Unassembled WGS sequence"/>
</dbReference>